<reference evidence="2 3" key="1">
    <citation type="submission" date="2017-03" db="EMBL/GenBank/DDBJ databases">
        <title>Genomes of endolithic fungi from Antarctica.</title>
        <authorList>
            <person name="Coleine C."/>
            <person name="Masonjones S."/>
            <person name="Stajich J.E."/>
        </authorList>
    </citation>
    <scope>NUCLEOTIDE SEQUENCE [LARGE SCALE GENOMIC DNA]</scope>
    <source>
        <strain evidence="2 3">CCFEE 5187</strain>
    </source>
</reference>
<sequence>MATFVSDEAYLDPAPIPTAYHCTLLCNTYLPALTGLLVAELERLAKLDITTPSTEENFLREGVRRCTLALKHSDNEEWRDHLAHWIAEFKRTEPEPPLIKTTTCFFDIWGDWRVMSVPRHAPRQRSAEEKLGGVWVDSGAYDNDDYWFQEGLFALQQNWEDPAEAYAEIAEQWREEEEEEEEEEEGGADGDAGYESDETTGSSVAEADDFWT</sequence>
<name>A0A4U0X5S4_9PEZI</name>
<protein>
    <submittedName>
        <fullName evidence="2">Uncharacterized protein</fullName>
    </submittedName>
</protein>
<gene>
    <name evidence="2" type="ORF">B0A49_08939</name>
</gene>
<feature type="compositionally biased region" description="Acidic residues" evidence="1">
    <location>
        <begin position="174"/>
        <end position="198"/>
    </location>
</feature>
<dbReference type="Proteomes" id="UP000308768">
    <property type="component" value="Unassembled WGS sequence"/>
</dbReference>
<dbReference type="AlphaFoldDB" id="A0A4U0X5S4"/>
<organism evidence="2 3">
    <name type="scientific">Cryomyces minteri</name>
    <dbReference type="NCBI Taxonomy" id="331657"/>
    <lineage>
        <taxon>Eukaryota</taxon>
        <taxon>Fungi</taxon>
        <taxon>Dikarya</taxon>
        <taxon>Ascomycota</taxon>
        <taxon>Pezizomycotina</taxon>
        <taxon>Dothideomycetes</taxon>
        <taxon>Dothideomycetes incertae sedis</taxon>
        <taxon>Cryomyces</taxon>
    </lineage>
</organism>
<accession>A0A4U0X5S4</accession>
<proteinExistence type="predicted"/>
<dbReference type="EMBL" id="NAJN01000694">
    <property type="protein sequence ID" value="TKA69815.1"/>
    <property type="molecule type" value="Genomic_DNA"/>
</dbReference>
<evidence type="ECO:0000313" key="3">
    <source>
        <dbReference type="Proteomes" id="UP000308768"/>
    </source>
</evidence>
<evidence type="ECO:0000256" key="1">
    <source>
        <dbReference type="SAM" id="MobiDB-lite"/>
    </source>
</evidence>
<evidence type="ECO:0000313" key="2">
    <source>
        <dbReference type="EMBL" id="TKA69815.1"/>
    </source>
</evidence>
<comment type="caution">
    <text evidence="2">The sequence shown here is derived from an EMBL/GenBank/DDBJ whole genome shotgun (WGS) entry which is preliminary data.</text>
</comment>
<keyword evidence="3" id="KW-1185">Reference proteome</keyword>
<feature type="region of interest" description="Disordered" evidence="1">
    <location>
        <begin position="169"/>
        <end position="212"/>
    </location>
</feature>